<sequence>MRGTLLTVPVLAIAVAAGLGTGASAAGAPGDASTTVTIQAEGTDLSGVVTSPRPKRCAADRVVVVVRQKGARGGGDDVRFATDTASLEGGVYRWSTGNTGTEGRFYARVRHVIGCKADTSPTIRATRNP</sequence>
<evidence type="ECO:0000313" key="3">
    <source>
        <dbReference type="Proteomes" id="UP000683575"/>
    </source>
</evidence>
<keyword evidence="3" id="KW-1185">Reference proteome</keyword>
<keyword evidence="1" id="KW-0732">Signal</keyword>
<proteinExistence type="predicted"/>
<protein>
    <submittedName>
        <fullName evidence="2">Uncharacterized protein</fullName>
    </submittedName>
</protein>
<dbReference type="EMBL" id="CP077062">
    <property type="protein sequence ID" value="QWZ07316.1"/>
    <property type="molecule type" value="Genomic_DNA"/>
</dbReference>
<dbReference type="RefSeq" id="WP_216938827.1">
    <property type="nucleotide sequence ID" value="NZ_CP077062.1"/>
</dbReference>
<reference evidence="2" key="1">
    <citation type="submission" date="2021-06" db="EMBL/GenBank/DDBJ databases">
        <title>Complete genome sequence of Nocardioides sp. G188.</title>
        <authorList>
            <person name="Im W.-T."/>
        </authorList>
    </citation>
    <scope>NUCLEOTIDE SEQUENCE</scope>
    <source>
        <strain evidence="2">G188</strain>
    </source>
</reference>
<gene>
    <name evidence="2" type="ORF">KRR39_17870</name>
</gene>
<evidence type="ECO:0000256" key="1">
    <source>
        <dbReference type="SAM" id="SignalP"/>
    </source>
</evidence>
<dbReference type="KEGG" id="nps:KRR39_17870"/>
<feature type="signal peptide" evidence="1">
    <location>
        <begin position="1"/>
        <end position="25"/>
    </location>
</feature>
<organism evidence="2 3">
    <name type="scientific">Nocardioides panacis</name>
    <dbReference type="NCBI Taxonomy" id="2849501"/>
    <lineage>
        <taxon>Bacteria</taxon>
        <taxon>Bacillati</taxon>
        <taxon>Actinomycetota</taxon>
        <taxon>Actinomycetes</taxon>
        <taxon>Propionibacteriales</taxon>
        <taxon>Nocardioidaceae</taxon>
        <taxon>Nocardioides</taxon>
    </lineage>
</organism>
<dbReference type="AlphaFoldDB" id="A0A975SWT1"/>
<feature type="chain" id="PRO_5037133325" evidence="1">
    <location>
        <begin position="26"/>
        <end position="129"/>
    </location>
</feature>
<evidence type="ECO:0000313" key="2">
    <source>
        <dbReference type="EMBL" id="QWZ07316.1"/>
    </source>
</evidence>
<dbReference type="Proteomes" id="UP000683575">
    <property type="component" value="Chromosome"/>
</dbReference>
<accession>A0A975SWT1</accession>
<name>A0A975SWT1_9ACTN</name>